<protein>
    <submittedName>
        <fullName evidence="1">Uncharacterized protein</fullName>
    </submittedName>
</protein>
<sequence>MGGKSTKFSRFYKKILSKKKSKKLNKLLTMENDEGTMLLNLKMSHNEVEESPIHAVNSYANELNYMKRQMNDMLGTLRQSVDQLESEHRKRLQRCIQKCKTASERPTWILKEHKFKKLESQMEECRLRNALVNEKFKNCVDYLDSYDALIRSVQSEARKEGNDNFLRRLLFKTAKRQYQKSQLNEAVETLCQLIIATGGSLNQEEMKLLFEVSKKKISYTYEFYERITKAVKQIDDCSSKFVIDELWTSVIEDLRSECSDSFDIVMKVKPDFEEDSSMVSKDGYSVESYKYLLAVTICSLWLQITHGEHDEFEDIKDLFFESLERYIDTYTLNYGEGGYNNCMLAELQKTLNDLLRQYPVISNSKRMKKMIRKIANLKRKTTYSIQSNTGN</sequence>
<evidence type="ECO:0000313" key="2">
    <source>
        <dbReference type="Proteomes" id="UP001201812"/>
    </source>
</evidence>
<dbReference type="SUPFAM" id="SSF48445">
    <property type="entry name" value="14-3-3 protein"/>
    <property type="match status" value="1"/>
</dbReference>
<reference evidence="1" key="1">
    <citation type="submission" date="2022-01" db="EMBL/GenBank/DDBJ databases">
        <title>Genome Sequence Resource for Two Populations of Ditylenchus destructor, the Migratory Endoparasitic Phytonematode.</title>
        <authorList>
            <person name="Zhang H."/>
            <person name="Lin R."/>
            <person name="Xie B."/>
        </authorList>
    </citation>
    <scope>NUCLEOTIDE SEQUENCE</scope>
    <source>
        <strain evidence="1">BazhouSP</strain>
    </source>
</reference>
<dbReference type="EMBL" id="JAKKPZ010000002">
    <property type="protein sequence ID" value="KAI1726665.1"/>
    <property type="molecule type" value="Genomic_DNA"/>
</dbReference>
<dbReference type="Proteomes" id="UP001201812">
    <property type="component" value="Unassembled WGS sequence"/>
</dbReference>
<name>A0AAD4NEG8_9BILA</name>
<comment type="caution">
    <text evidence="1">The sequence shown here is derived from an EMBL/GenBank/DDBJ whole genome shotgun (WGS) entry which is preliminary data.</text>
</comment>
<accession>A0AAD4NEG8</accession>
<keyword evidence="2" id="KW-1185">Reference proteome</keyword>
<evidence type="ECO:0000313" key="1">
    <source>
        <dbReference type="EMBL" id="KAI1726665.1"/>
    </source>
</evidence>
<organism evidence="1 2">
    <name type="scientific">Ditylenchus destructor</name>
    <dbReference type="NCBI Taxonomy" id="166010"/>
    <lineage>
        <taxon>Eukaryota</taxon>
        <taxon>Metazoa</taxon>
        <taxon>Ecdysozoa</taxon>
        <taxon>Nematoda</taxon>
        <taxon>Chromadorea</taxon>
        <taxon>Rhabditida</taxon>
        <taxon>Tylenchina</taxon>
        <taxon>Tylenchomorpha</taxon>
        <taxon>Sphaerularioidea</taxon>
        <taxon>Anguinidae</taxon>
        <taxon>Anguininae</taxon>
        <taxon>Ditylenchus</taxon>
    </lineage>
</organism>
<proteinExistence type="predicted"/>
<gene>
    <name evidence="1" type="ORF">DdX_03391</name>
</gene>
<dbReference type="AlphaFoldDB" id="A0AAD4NEG8"/>
<dbReference type="InterPro" id="IPR036815">
    <property type="entry name" value="14-3-3_dom_sf"/>
</dbReference>